<name>A0A0S4QY70_9ACTN</name>
<dbReference type="Proteomes" id="UP000198802">
    <property type="component" value="Unassembled WGS sequence"/>
</dbReference>
<evidence type="ECO:0008006" key="3">
    <source>
        <dbReference type="Google" id="ProtNLM"/>
    </source>
</evidence>
<dbReference type="RefSeq" id="WP_091283474.1">
    <property type="nucleotide sequence ID" value="NZ_FAOZ01000027.1"/>
</dbReference>
<dbReference type="EMBL" id="FAOZ01000027">
    <property type="protein sequence ID" value="CUU59402.1"/>
    <property type="molecule type" value="Genomic_DNA"/>
</dbReference>
<reference evidence="2" key="1">
    <citation type="submission" date="2015-11" db="EMBL/GenBank/DDBJ databases">
        <authorList>
            <person name="Varghese N."/>
        </authorList>
    </citation>
    <scope>NUCLEOTIDE SEQUENCE [LARGE SCALE GENOMIC DNA]</scope>
    <source>
        <strain evidence="2">DSM 45899</strain>
    </source>
</reference>
<gene>
    <name evidence="1" type="ORF">Ga0074812_12779</name>
</gene>
<dbReference type="AlphaFoldDB" id="A0A0S4QY70"/>
<evidence type="ECO:0000313" key="2">
    <source>
        <dbReference type="Proteomes" id="UP000198802"/>
    </source>
</evidence>
<sequence length="85" mass="9149">MSAAAGVWAHAQLRLVQPGWPGGKGARWVATTAAGEQFRCVDLIHGLDRLGADGWELVAFAPEQGDRATSFIFRRRCDAATARPT</sequence>
<evidence type="ECO:0000313" key="1">
    <source>
        <dbReference type="EMBL" id="CUU59402.1"/>
    </source>
</evidence>
<organism evidence="1 2">
    <name type="scientific">Parafrankia irregularis</name>
    <dbReference type="NCBI Taxonomy" id="795642"/>
    <lineage>
        <taxon>Bacteria</taxon>
        <taxon>Bacillati</taxon>
        <taxon>Actinomycetota</taxon>
        <taxon>Actinomycetes</taxon>
        <taxon>Frankiales</taxon>
        <taxon>Frankiaceae</taxon>
        <taxon>Parafrankia</taxon>
    </lineage>
</organism>
<accession>A0A0S4QY70</accession>
<protein>
    <recommendedName>
        <fullName evidence="3">DUF4177 domain-containing protein</fullName>
    </recommendedName>
</protein>
<proteinExistence type="predicted"/>
<keyword evidence="2" id="KW-1185">Reference proteome</keyword>